<dbReference type="InterPro" id="IPR021148">
    <property type="entry name" value="Polysacc_synth_dom"/>
</dbReference>
<dbReference type="SMART" id="SM00504">
    <property type="entry name" value="Ubox"/>
    <property type="match status" value="1"/>
</dbReference>
<dbReference type="GO" id="GO:0034450">
    <property type="term" value="F:ubiquitin-ubiquitin ligase activity"/>
    <property type="evidence" value="ECO:0007669"/>
    <property type="project" value="TreeGrafter"/>
</dbReference>
<keyword evidence="7" id="KW-1185">Reference proteome</keyword>
<dbReference type="GO" id="GO:0000209">
    <property type="term" value="P:protein polyubiquitination"/>
    <property type="evidence" value="ECO:0007669"/>
    <property type="project" value="TreeGrafter"/>
</dbReference>
<dbReference type="Pfam" id="PF19318">
    <property type="entry name" value="DUF5918"/>
    <property type="match status" value="1"/>
</dbReference>
<evidence type="ECO:0000256" key="3">
    <source>
        <dbReference type="ARBA" id="ARBA00022833"/>
    </source>
</evidence>
<dbReference type="FunCoup" id="A0A1V9XMV4">
    <property type="interactions" value="1027"/>
</dbReference>
<organism evidence="6 7">
    <name type="scientific">Tropilaelaps mercedesae</name>
    <dbReference type="NCBI Taxonomy" id="418985"/>
    <lineage>
        <taxon>Eukaryota</taxon>
        <taxon>Metazoa</taxon>
        <taxon>Ecdysozoa</taxon>
        <taxon>Arthropoda</taxon>
        <taxon>Chelicerata</taxon>
        <taxon>Arachnida</taxon>
        <taxon>Acari</taxon>
        <taxon>Parasitiformes</taxon>
        <taxon>Mesostigmata</taxon>
        <taxon>Gamasina</taxon>
        <taxon>Dermanyssoidea</taxon>
        <taxon>Laelapidae</taxon>
        <taxon>Tropilaelaps</taxon>
    </lineage>
</organism>
<dbReference type="Gene3D" id="3.30.40.10">
    <property type="entry name" value="Zinc/RING finger domain, C3HC4 (zinc finger)"/>
    <property type="match status" value="1"/>
</dbReference>
<evidence type="ECO:0000256" key="4">
    <source>
        <dbReference type="SAM" id="MobiDB-lite"/>
    </source>
</evidence>
<evidence type="ECO:0000256" key="1">
    <source>
        <dbReference type="ARBA" id="ARBA00022723"/>
    </source>
</evidence>
<dbReference type="GO" id="GO:0008270">
    <property type="term" value="F:zinc ion binding"/>
    <property type="evidence" value="ECO:0007669"/>
    <property type="project" value="UniProtKB-KW"/>
</dbReference>
<dbReference type="STRING" id="418985.A0A1V9XMV4"/>
<dbReference type="PROSITE" id="PS51698">
    <property type="entry name" value="U_BOX"/>
    <property type="match status" value="1"/>
</dbReference>
<feature type="compositionally biased region" description="Polar residues" evidence="4">
    <location>
        <begin position="353"/>
        <end position="370"/>
    </location>
</feature>
<dbReference type="InterPro" id="IPR017907">
    <property type="entry name" value="Znf_RING_CS"/>
</dbReference>
<sequence length="610" mass="67222">MSNVSSDTNPSRLLGAAQLLARPAEEFVNHGDVETLWAIKASEHMEVYFRLLKSIDPKLLRLTPLDQQLLDDFNATFGNKIDVAKLDETSLKSEESKALWRDFCNRYEDLVEDFNFATIVRLDSTGDYCEENTILVPRVQFYAIEIARNRGGFNDAIRAKDMRPINLFCSALGATALCEKCAVDGYSVTNLISEDDLLRRKGALLEHFIRPPVDIDFTLPCPSDIAFIKIKLARASSVIQRLQVWTQNVGQNHWMKLSTVVDAGNEVVMRCGQVLPPYLSIDSTFGQSDPEVVKQLRSVARLRITVLAMKDRVAVSLPGCEALGVPSRHVPLTHPIFSKIKGKLNRATGLQQSASAPANGNAWGQNNLRKSPNRGEVLRNSGRTHEPHDRTFSSNTDSMPEEFLDPITIAVMTIPVGLPSGNIVDQSTLDRHVANENRWGRPASDPFTGVPLKNRPPVLTELKSRIDNFLTKSGSTSGVRAADGRNVARRDVSRLVAMPTSVSKVQTTARTEANGEIGPNVTLSTDLKTAFAQALATARKVLNRAAEDSQEGDSKRVKLSCANCDSLERNYKLTCGHTLCRQCAVLEATAKCRLCGTESLRADIVKINLI</sequence>
<dbReference type="PROSITE" id="PS00518">
    <property type="entry name" value="ZF_RING_1"/>
    <property type="match status" value="1"/>
</dbReference>
<name>A0A1V9XMV4_9ACAR</name>
<dbReference type="InterPro" id="IPR039925">
    <property type="entry name" value="RNF37_RING-Ubox"/>
</dbReference>
<keyword evidence="1" id="KW-0479">Metal-binding</keyword>
<dbReference type="InterPro" id="IPR023139">
    <property type="entry name" value="PBDC1-like_dom_sf"/>
</dbReference>
<feature type="region of interest" description="Disordered" evidence="4">
    <location>
        <begin position="353"/>
        <end position="399"/>
    </location>
</feature>
<dbReference type="PANTHER" id="PTHR13492">
    <property type="entry name" value="RING FINGER PROTEIN 37"/>
    <property type="match status" value="1"/>
</dbReference>
<dbReference type="Proteomes" id="UP000192247">
    <property type="component" value="Unassembled WGS sequence"/>
</dbReference>
<evidence type="ECO:0000256" key="2">
    <source>
        <dbReference type="ARBA" id="ARBA00022771"/>
    </source>
</evidence>
<keyword evidence="3" id="KW-0862">Zinc</keyword>
<dbReference type="InterPro" id="IPR039847">
    <property type="entry name" value="Ubox5"/>
</dbReference>
<evidence type="ECO:0000313" key="7">
    <source>
        <dbReference type="Proteomes" id="UP000192247"/>
    </source>
</evidence>
<dbReference type="GO" id="GO:0005634">
    <property type="term" value="C:nucleus"/>
    <property type="evidence" value="ECO:0007669"/>
    <property type="project" value="TreeGrafter"/>
</dbReference>
<proteinExistence type="predicted"/>
<evidence type="ECO:0000313" key="6">
    <source>
        <dbReference type="EMBL" id="OQR74839.1"/>
    </source>
</evidence>
<reference evidence="6 7" key="1">
    <citation type="journal article" date="2017" name="Gigascience">
        <title>Draft genome of the honey bee ectoparasitic mite, Tropilaelaps mercedesae, is shaped by the parasitic life history.</title>
        <authorList>
            <person name="Dong X."/>
            <person name="Armstrong S.D."/>
            <person name="Xia D."/>
            <person name="Makepeace B.L."/>
            <person name="Darby A.C."/>
            <person name="Kadowaki T."/>
        </authorList>
    </citation>
    <scope>NUCLEOTIDE SEQUENCE [LARGE SCALE GENOMIC DNA]</scope>
    <source>
        <strain evidence="6">Wuxi-XJTLU</strain>
    </source>
</reference>
<dbReference type="InterPro" id="IPR045696">
    <property type="entry name" value="Ubox5_N"/>
</dbReference>
<gene>
    <name evidence="6" type="ORF">BIW11_08813</name>
</gene>
<dbReference type="InterPro" id="IPR013083">
    <property type="entry name" value="Znf_RING/FYVE/PHD"/>
</dbReference>
<dbReference type="PANTHER" id="PTHR13492:SF2">
    <property type="entry name" value="RING FINGER PROTEIN 37"/>
    <property type="match status" value="1"/>
</dbReference>
<comment type="caution">
    <text evidence="6">The sequence shown here is derived from an EMBL/GenBank/DDBJ whole genome shotgun (WGS) entry which is preliminary data.</text>
</comment>
<dbReference type="Pfam" id="PF04564">
    <property type="entry name" value="U-box"/>
    <property type="match status" value="1"/>
</dbReference>
<dbReference type="AlphaFoldDB" id="A0A1V9XMV4"/>
<feature type="domain" description="U-box" evidence="5">
    <location>
        <begin position="398"/>
        <end position="476"/>
    </location>
</feature>
<dbReference type="Pfam" id="PF04669">
    <property type="entry name" value="PBDC1"/>
    <property type="match status" value="1"/>
</dbReference>
<evidence type="ECO:0000259" key="5">
    <source>
        <dbReference type="PROSITE" id="PS51698"/>
    </source>
</evidence>
<dbReference type="GO" id="GO:0031625">
    <property type="term" value="F:ubiquitin protein ligase binding"/>
    <property type="evidence" value="ECO:0007669"/>
    <property type="project" value="TreeGrafter"/>
</dbReference>
<dbReference type="InParanoid" id="A0A1V9XMV4"/>
<dbReference type="Gene3D" id="1.10.3560.10">
    <property type="entry name" value="yst0336 like domain"/>
    <property type="match status" value="1"/>
</dbReference>
<dbReference type="CDD" id="cd16660">
    <property type="entry name" value="RING-Ubox_RNF37"/>
    <property type="match status" value="1"/>
</dbReference>
<dbReference type="InterPro" id="IPR003613">
    <property type="entry name" value="Ubox_domain"/>
</dbReference>
<dbReference type="SUPFAM" id="SSF57850">
    <property type="entry name" value="RING/U-box"/>
    <property type="match status" value="1"/>
</dbReference>
<accession>A0A1V9XMV4</accession>
<keyword evidence="2" id="KW-0863">Zinc-finger</keyword>
<dbReference type="OrthoDB" id="20295at2759"/>
<dbReference type="EMBL" id="MNPL01007281">
    <property type="protein sequence ID" value="OQR74839.1"/>
    <property type="molecule type" value="Genomic_DNA"/>
</dbReference>
<protein>
    <submittedName>
        <fullName evidence="6">RING finger protein 37-like</fullName>
    </submittedName>
</protein>